<proteinExistence type="inferred from homology"/>
<evidence type="ECO:0000256" key="2">
    <source>
        <dbReference type="ARBA" id="ARBA00010479"/>
    </source>
</evidence>
<evidence type="ECO:0000256" key="9">
    <source>
        <dbReference type="ARBA" id="ARBA00045190"/>
    </source>
</evidence>
<comment type="function">
    <text evidence="9">F-actin-capping proteins bind in a Ca(2+)-independent manner to the fast growing ends of actin filaments (barbed end) thereby blocking the exchange of subunits at these ends. Unlike other capping proteins (such as gelsolin and severin), these proteins do not sever actin filaments. May play a role in the formation of epithelial cell junctions. Forms, with CAPZB, the barbed end of the fast growing ends of actin filaments in the dynactin complex and stabilizes dynactin structure. The dynactin multiprotein complex activates the molecular motor dynein for ultra-processive transport along microtubules.</text>
</comment>
<feature type="region of interest" description="Disordered" evidence="11">
    <location>
        <begin position="784"/>
        <end position="825"/>
    </location>
</feature>
<feature type="compositionally biased region" description="Acidic residues" evidence="11">
    <location>
        <begin position="159"/>
        <end position="178"/>
    </location>
</feature>
<dbReference type="Proteomes" id="UP000324091">
    <property type="component" value="Chromosome 15"/>
</dbReference>
<reference evidence="12 13" key="1">
    <citation type="submission" date="2019-04" db="EMBL/GenBank/DDBJ databases">
        <title>Chromosome genome assembly for Takifugu flavidus.</title>
        <authorList>
            <person name="Xiao S."/>
        </authorList>
    </citation>
    <scope>NUCLEOTIDE SEQUENCE [LARGE SCALE GENOMIC DNA]</scope>
    <source>
        <strain evidence="12">HTHZ2018</strain>
        <tissue evidence="12">Muscle</tissue>
    </source>
</reference>
<keyword evidence="13" id="KW-1185">Reference proteome</keyword>
<evidence type="ECO:0000256" key="6">
    <source>
        <dbReference type="ARBA" id="ARBA00023212"/>
    </source>
</evidence>
<feature type="compositionally biased region" description="Polar residues" evidence="11">
    <location>
        <begin position="815"/>
        <end position="825"/>
    </location>
</feature>
<dbReference type="InterPro" id="IPR042489">
    <property type="entry name" value="CapZ_alpha_1"/>
</dbReference>
<feature type="compositionally biased region" description="Basic and acidic residues" evidence="11">
    <location>
        <begin position="103"/>
        <end position="136"/>
    </location>
</feature>
<keyword evidence="3" id="KW-0117">Actin capping</keyword>
<protein>
    <recommendedName>
        <fullName evidence="7">F-actin-capping protein subunit alpha-1</fullName>
    </recommendedName>
</protein>
<evidence type="ECO:0000256" key="8">
    <source>
        <dbReference type="ARBA" id="ARBA00044965"/>
    </source>
</evidence>
<dbReference type="EMBL" id="RHFK02000007">
    <property type="protein sequence ID" value="TWW73512.1"/>
    <property type="molecule type" value="Genomic_DNA"/>
</dbReference>
<evidence type="ECO:0000256" key="4">
    <source>
        <dbReference type="ARBA" id="ARBA00022490"/>
    </source>
</evidence>
<dbReference type="Pfam" id="PF01267">
    <property type="entry name" value="F-actin_cap_A"/>
    <property type="match status" value="1"/>
</dbReference>
<dbReference type="Gene3D" id="3.90.1150.210">
    <property type="entry name" value="F-actin capping protein, beta subunit"/>
    <property type="match status" value="1"/>
</dbReference>
<evidence type="ECO:0000256" key="5">
    <source>
        <dbReference type="ARBA" id="ARBA00023203"/>
    </source>
</evidence>
<dbReference type="FunFam" id="3.90.1150.210:FF:000003">
    <property type="entry name" value="F-actin-capping protein subunit alpha"/>
    <property type="match status" value="1"/>
</dbReference>
<dbReference type="AlphaFoldDB" id="A0A5C6P133"/>
<feature type="compositionally biased region" description="Polar residues" evidence="11">
    <location>
        <begin position="85"/>
        <end position="94"/>
    </location>
</feature>
<keyword evidence="10" id="KW-0175">Coiled coil</keyword>
<dbReference type="SUPFAM" id="SSF90096">
    <property type="entry name" value="Subunits of heterodimeric actin filament capping protein Capz"/>
    <property type="match status" value="1"/>
</dbReference>
<dbReference type="PRINTS" id="PR00191">
    <property type="entry name" value="FACTINCAPA"/>
</dbReference>
<evidence type="ECO:0000313" key="13">
    <source>
        <dbReference type="Proteomes" id="UP000324091"/>
    </source>
</evidence>
<dbReference type="InterPro" id="IPR042276">
    <property type="entry name" value="CapZ_alpha/beta_2"/>
</dbReference>
<keyword evidence="6" id="KW-0206">Cytoskeleton</keyword>
<sequence length="825" mass="92351">MRKKLGNAEQRDILQYFRMEATRNPMMHKDTDYRPPPYYPGRAGQFIMIDEDKVGGKITGKIKVIIDEDEEEAREQPSSSRKDACTSTSQSHLSEGTPRKATHKSENGGIRESKKIKERARKEEEQLKELIRHSAELESMTSQQKTTEDQEGKDKPESSSDEGNDDLEEDDGDTDLSSEDSSVVLWQSPVRNRSKFSAATLTKAKSGQTFDLQLQMEKGETGGGMTLRQRMEKKDQSRGTASAKGAQNDYRYVPWSFMDMITLASKLTPLAEGADKWIKKLEEITGGINLAGGDIKALLIKTVGQTATAEIFRAAGYRGMTVTHQHDEVPFDQMRTEVWKVLREKYPSRMDPTKLEKESLKEEDSPSQFLHSYQKMWKTETGSEWGSTETTRALFMMYIKNAMPKEVQVKLNGVVGLMKMTWTVFSEHIIHYVNAYRAEKQALEDQNKILANKLTQLQIGELAKQKKEREKHRPQAAVRAADPEPEKEPTVERVTQAPIVTPVMSPPPASQATPAVPQALSAVPPAGQLQTEQMPPIHVHLNQGGSIQQPTAGRGRGSPPMRGAKMADTNDPLSDDEKVSVVTTFVTHAPPGEFNEVFNDVRVLLSNDNLLKEGASQAFAKYNMDQFTPIRLEGYDEPVLITKHGALEQGRFLDPRNCLSFCFDYLKKEVSDVQPYDGEIPLKSWRNAIDSALSGYVKEHYPTGGCTVYTNTDEGEESIIACIEGHQFQPHNYWNGCCRSEWRLTLGQPTGQVAGVLKIQVHFYEDGNVQLVSHKDVAESVTVTNPSQTALDGEGLKERSNPGDPHQDKHHRSIRQNSNAGDVDK</sequence>
<dbReference type="GO" id="GO:0051016">
    <property type="term" value="P:barbed-end actin filament capping"/>
    <property type="evidence" value="ECO:0007669"/>
    <property type="project" value="InterPro"/>
</dbReference>
<comment type="subcellular location">
    <subcellularLocation>
        <location evidence="1">Cytoplasm</location>
        <location evidence="1">Cytoskeleton</location>
    </subcellularLocation>
</comment>
<name>A0A5C6P133_9TELE</name>
<dbReference type="PANTHER" id="PTHR10653:SF5">
    <property type="entry name" value="F-ACTIN-CAPPING PROTEIN SUBUNIT ALPHA-1"/>
    <property type="match status" value="1"/>
</dbReference>
<evidence type="ECO:0000256" key="7">
    <source>
        <dbReference type="ARBA" id="ARBA00040246"/>
    </source>
</evidence>
<dbReference type="GO" id="GO:0030863">
    <property type="term" value="C:cortical cytoskeleton"/>
    <property type="evidence" value="ECO:0007669"/>
    <property type="project" value="TreeGrafter"/>
</dbReference>
<dbReference type="InterPro" id="IPR002189">
    <property type="entry name" value="CapZ_alpha"/>
</dbReference>
<dbReference type="InterPro" id="IPR017865">
    <property type="entry name" value="F-actin_cap_asu_CS"/>
</dbReference>
<dbReference type="GO" id="GO:0051015">
    <property type="term" value="F:actin filament binding"/>
    <property type="evidence" value="ECO:0007669"/>
    <property type="project" value="TreeGrafter"/>
</dbReference>
<gene>
    <name evidence="12" type="ORF">D4764_15G0009060</name>
</gene>
<feature type="region of interest" description="Disordered" evidence="11">
    <location>
        <begin position="543"/>
        <end position="575"/>
    </location>
</feature>
<dbReference type="PANTHER" id="PTHR10653">
    <property type="entry name" value="F-ACTIN-CAPPING PROTEIN SUBUNIT ALPHA"/>
    <property type="match status" value="1"/>
</dbReference>
<feature type="compositionally biased region" description="Basic and acidic residues" evidence="11">
    <location>
        <begin position="794"/>
        <end position="807"/>
    </location>
</feature>
<dbReference type="Gene3D" id="3.30.1140.60">
    <property type="entry name" value="F-actin capping protein, alpha subunit"/>
    <property type="match status" value="1"/>
</dbReference>
<feature type="region of interest" description="Disordered" evidence="11">
    <location>
        <begin position="66"/>
        <end position="186"/>
    </location>
</feature>
<feature type="coiled-coil region" evidence="10">
    <location>
        <begin position="433"/>
        <end position="460"/>
    </location>
</feature>
<evidence type="ECO:0000256" key="3">
    <source>
        <dbReference type="ARBA" id="ARBA00022467"/>
    </source>
</evidence>
<comment type="similarity">
    <text evidence="2">Belongs to the F-actin-capping protein alpha subunit family.</text>
</comment>
<accession>A0A5C6P133</accession>
<evidence type="ECO:0000256" key="1">
    <source>
        <dbReference type="ARBA" id="ARBA00004245"/>
    </source>
</evidence>
<evidence type="ECO:0000256" key="11">
    <source>
        <dbReference type="SAM" id="MobiDB-lite"/>
    </source>
</evidence>
<evidence type="ECO:0000313" key="12">
    <source>
        <dbReference type="EMBL" id="TWW73512.1"/>
    </source>
</evidence>
<feature type="compositionally biased region" description="Basic and acidic residues" evidence="11">
    <location>
        <begin position="481"/>
        <end position="491"/>
    </location>
</feature>
<comment type="caution">
    <text evidence="12">The sequence shown here is derived from an EMBL/GenBank/DDBJ whole genome shotgun (WGS) entry which is preliminary data.</text>
</comment>
<dbReference type="GO" id="GO:0008290">
    <property type="term" value="C:F-actin capping protein complex"/>
    <property type="evidence" value="ECO:0007669"/>
    <property type="project" value="InterPro"/>
</dbReference>
<dbReference type="FunFam" id="3.30.1140.60:FF:000001">
    <property type="entry name" value="F-actin-capping protein subunit alpha"/>
    <property type="match status" value="1"/>
</dbReference>
<feature type="region of interest" description="Disordered" evidence="11">
    <location>
        <begin position="464"/>
        <end position="493"/>
    </location>
</feature>
<dbReference type="InterPro" id="IPR037282">
    <property type="entry name" value="CapZ_alpha/beta"/>
</dbReference>
<dbReference type="GO" id="GO:0030036">
    <property type="term" value="P:actin cytoskeleton organization"/>
    <property type="evidence" value="ECO:0007669"/>
    <property type="project" value="TreeGrafter"/>
</dbReference>
<comment type="subunit">
    <text evidence="8">Component of the F-actin capping complex, composed of a heterodimer of an alpha and a beta subunit.</text>
</comment>
<evidence type="ECO:0000256" key="10">
    <source>
        <dbReference type="SAM" id="Coils"/>
    </source>
</evidence>
<organism evidence="12 13">
    <name type="scientific">Takifugu flavidus</name>
    <name type="common">sansaifugu</name>
    <dbReference type="NCBI Taxonomy" id="433684"/>
    <lineage>
        <taxon>Eukaryota</taxon>
        <taxon>Metazoa</taxon>
        <taxon>Chordata</taxon>
        <taxon>Craniata</taxon>
        <taxon>Vertebrata</taxon>
        <taxon>Euteleostomi</taxon>
        <taxon>Actinopterygii</taxon>
        <taxon>Neopterygii</taxon>
        <taxon>Teleostei</taxon>
        <taxon>Neoteleostei</taxon>
        <taxon>Acanthomorphata</taxon>
        <taxon>Eupercaria</taxon>
        <taxon>Tetraodontiformes</taxon>
        <taxon>Tetradontoidea</taxon>
        <taxon>Tetraodontidae</taxon>
        <taxon>Takifugu</taxon>
    </lineage>
</organism>
<feature type="compositionally biased region" description="Basic and acidic residues" evidence="11">
    <location>
        <begin position="464"/>
        <end position="473"/>
    </location>
</feature>
<keyword evidence="5" id="KW-0009">Actin-binding</keyword>
<feature type="compositionally biased region" description="Basic and acidic residues" evidence="11">
    <location>
        <begin position="146"/>
        <end position="158"/>
    </location>
</feature>
<dbReference type="PROSITE" id="PS00748">
    <property type="entry name" value="F_ACTIN_CAPPING_A_1"/>
    <property type="match status" value="1"/>
</dbReference>
<keyword evidence="4" id="KW-0963">Cytoplasm</keyword>